<reference evidence="8" key="1">
    <citation type="submission" date="2025-08" db="UniProtKB">
        <authorList>
            <consortium name="RefSeq"/>
        </authorList>
    </citation>
    <scope>IDENTIFICATION</scope>
    <source>
        <tissue evidence="8">Testes</tissue>
    </source>
</reference>
<name>A0ABM0MPR8_SACKO</name>
<feature type="non-terminal residue" evidence="8">
    <location>
        <position position="1"/>
    </location>
</feature>
<dbReference type="SUPFAM" id="SSF48403">
    <property type="entry name" value="Ankyrin repeat"/>
    <property type="match status" value="1"/>
</dbReference>
<evidence type="ECO:0000256" key="4">
    <source>
        <dbReference type="ARBA" id="ARBA00023303"/>
    </source>
</evidence>
<organism evidence="7 8">
    <name type="scientific">Saccoglossus kowalevskii</name>
    <name type="common">Acorn worm</name>
    <dbReference type="NCBI Taxonomy" id="10224"/>
    <lineage>
        <taxon>Eukaryota</taxon>
        <taxon>Metazoa</taxon>
        <taxon>Hemichordata</taxon>
        <taxon>Enteropneusta</taxon>
        <taxon>Harrimaniidae</taxon>
        <taxon>Saccoglossus</taxon>
    </lineage>
</organism>
<keyword evidence="4" id="KW-0407">Ion channel</keyword>
<dbReference type="RefSeq" id="XP_006822009.1">
    <property type="nucleotide sequence ID" value="XM_006821946.1"/>
</dbReference>
<evidence type="ECO:0000313" key="7">
    <source>
        <dbReference type="Proteomes" id="UP000694865"/>
    </source>
</evidence>
<feature type="repeat" description="ANK" evidence="5">
    <location>
        <begin position="14"/>
        <end position="46"/>
    </location>
</feature>
<dbReference type="PROSITE" id="PS50088">
    <property type="entry name" value="ANK_REPEAT"/>
    <property type="match status" value="1"/>
</dbReference>
<evidence type="ECO:0000256" key="5">
    <source>
        <dbReference type="PROSITE-ProRule" id="PRU00023"/>
    </source>
</evidence>
<protein>
    <submittedName>
        <fullName evidence="8">Transient receptor potential-gamma protein-like</fullName>
    </submittedName>
</protein>
<dbReference type="PANTHER" id="PTHR10117">
    <property type="entry name" value="TRANSIENT RECEPTOR POTENTIAL CHANNEL"/>
    <property type="match status" value="1"/>
</dbReference>
<accession>A0ABM0MPR8</accession>
<dbReference type="Proteomes" id="UP000694865">
    <property type="component" value="Unplaced"/>
</dbReference>
<evidence type="ECO:0000256" key="2">
    <source>
        <dbReference type="ARBA" id="ARBA00022737"/>
    </source>
</evidence>
<keyword evidence="2" id="KW-0677">Repeat</keyword>
<keyword evidence="3" id="KW-0406">Ion transport</keyword>
<proteinExistence type="predicted"/>
<evidence type="ECO:0000313" key="8">
    <source>
        <dbReference type="RefSeq" id="XP_006822009.1"/>
    </source>
</evidence>
<dbReference type="InterPro" id="IPR002110">
    <property type="entry name" value="Ankyrin_rpt"/>
</dbReference>
<evidence type="ECO:0000256" key="1">
    <source>
        <dbReference type="ARBA" id="ARBA00022448"/>
    </source>
</evidence>
<feature type="non-terminal residue" evidence="8">
    <location>
        <position position="166"/>
    </location>
</feature>
<gene>
    <name evidence="8" type="primary">LOC102810072</name>
</gene>
<dbReference type="InterPro" id="IPR002153">
    <property type="entry name" value="TRPC_channel"/>
</dbReference>
<keyword evidence="7" id="KW-1185">Reference proteome</keyword>
<dbReference type="PANTHER" id="PTHR10117:SF54">
    <property type="entry name" value="TRANSIENT RECEPTOR POTENTIAL-GAMMA PROTEIN"/>
    <property type="match status" value="1"/>
</dbReference>
<dbReference type="PROSITE" id="PS50297">
    <property type="entry name" value="ANK_REP_REGION"/>
    <property type="match status" value="1"/>
</dbReference>
<dbReference type="InterPro" id="IPR013555">
    <property type="entry name" value="TRP_dom"/>
</dbReference>
<dbReference type="Gene3D" id="1.25.40.20">
    <property type="entry name" value="Ankyrin repeat-containing domain"/>
    <property type="match status" value="1"/>
</dbReference>
<dbReference type="Pfam" id="PF00023">
    <property type="entry name" value="Ank"/>
    <property type="match status" value="1"/>
</dbReference>
<dbReference type="SMART" id="SM01420">
    <property type="entry name" value="TRP_2"/>
    <property type="match status" value="1"/>
</dbReference>
<feature type="domain" description="Transient receptor ion channel" evidence="6">
    <location>
        <begin position="41"/>
        <end position="104"/>
    </location>
</feature>
<keyword evidence="5" id="KW-0040">ANK repeat</keyword>
<evidence type="ECO:0000256" key="3">
    <source>
        <dbReference type="ARBA" id="ARBA00023065"/>
    </source>
</evidence>
<sequence>DALYCRSLNEDFHPDVTPIILAAHHNNYDIIKLLLDCGAEIQDPETYEFQSEAYTLEHSLGTVNVYRALASEAYISLTCSDPISSAFELSFKLRELSERDYEFRFQYSDLAHQCEQFGAGLIGQIRDSQEQNTLLCTDPGEILANNAIDVHMPYKVKKAIRYGQKL</sequence>
<dbReference type="GeneID" id="102810072"/>
<keyword evidence="1" id="KW-0813">Transport</keyword>
<dbReference type="InterPro" id="IPR036770">
    <property type="entry name" value="Ankyrin_rpt-contain_sf"/>
</dbReference>
<dbReference type="Pfam" id="PF08344">
    <property type="entry name" value="TRP_2"/>
    <property type="match status" value="1"/>
</dbReference>
<evidence type="ECO:0000259" key="6">
    <source>
        <dbReference type="SMART" id="SM01420"/>
    </source>
</evidence>